<dbReference type="Proteomes" id="UP000248857">
    <property type="component" value="Unassembled WGS sequence"/>
</dbReference>
<comment type="similarity">
    <text evidence="5 6">Belongs to the Psb28 family.</text>
</comment>
<dbReference type="Gene3D" id="2.40.30.220">
    <property type="entry name" value="Photosystem II Psb28"/>
    <property type="match status" value="1"/>
</dbReference>
<evidence type="ECO:0000256" key="1">
    <source>
        <dbReference type="ARBA" id="ARBA00004170"/>
    </source>
</evidence>
<evidence type="ECO:0000256" key="2">
    <source>
        <dbReference type="ARBA" id="ARBA00022531"/>
    </source>
</evidence>
<keyword evidence="5" id="KW-0793">Thylakoid</keyword>
<accession>A0A2W1JM64</accession>
<dbReference type="HAMAP" id="MF_01370">
    <property type="entry name" value="PSII_Psb28"/>
    <property type="match status" value="1"/>
</dbReference>
<dbReference type="GO" id="GO:0015979">
    <property type="term" value="P:photosynthesis"/>
    <property type="evidence" value="ECO:0007669"/>
    <property type="project" value="UniProtKB-UniRule"/>
</dbReference>
<dbReference type="GO" id="GO:0009654">
    <property type="term" value="C:photosystem II oxygen evolving complex"/>
    <property type="evidence" value="ECO:0007669"/>
    <property type="project" value="InterPro"/>
</dbReference>
<proteinExistence type="inferred from homology"/>
<dbReference type="OrthoDB" id="559598at2"/>
<dbReference type="NCBIfam" id="TIGR03047">
    <property type="entry name" value="PS_II_psb28"/>
    <property type="match status" value="1"/>
</dbReference>
<name>A0A2W1JM64_9CYAN</name>
<evidence type="ECO:0000313" key="7">
    <source>
        <dbReference type="EMBL" id="PZD74389.1"/>
    </source>
</evidence>
<keyword evidence="3 5" id="KW-0472">Membrane</keyword>
<dbReference type="PANTHER" id="PTHR34963">
    <property type="match status" value="1"/>
</dbReference>
<comment type="caution">
    <text evidence="7">The sequence shown here is derived from an EMBL/GenBank/DDBJ whole genome shotgun (WGS) entry which is preliminary data.</text>
</comment>
<dbReference type="PANTHER" id="PTHR34963:SF2">
    <property type="entry name" value="PHOTOSYSTEM II REACTION CENTER PSB28 PROTEIN, CHLOROPLASTIC"/>
    <property type="match status" value="1"/>
</dbReference>
<dbReference type="EMBL" id="PQWO01000003">
    <property type="protein sequence ID" value="PZD74389.1"/>
    <property type="molecule type" value="Genomic_DNA"/>
</dbReference>
<keyword evidence="2 5" id="KW-0602">Photosynthesis</keyword>
<reference evidence="7 8" key="1">
    <citation type="journal article" date="2018" name="Sci. Rep.">
        <title>A novel species of the marine cyanobacterium Acaryochloris with a unique pigment content and lifestyle.</title>
        <authorList>
            <person name="Partensky F."/>
            <person name="Six C."/>
            <person name="Ratin M."/>
            <person name="Garczarek L."/>
            <person name="Vaulot D."/>
            <person name="Probert I."/>
            <person name="Calteau A."/>
            <person name="Gourvil P."/>
            <person name="Marie D."/>
            <person name="Grebert T."/>
            <person name="Bouchier C."/>
            <person name="Le Panse S."/>
            <person name="Gachenot M."/>
            <person name="Rodriguez F."/>
            <person name="Garrido J.L."/>
        </authorList>
    </citation>
    <scope>NUCLEOTIDE SEQUENCE [LARGE SCALE GENOMIC DNA]</scope>
    <source>
        <strain evidence="7 8">RCC1774</strain>
    </source>
</reference>
<evidence type="ECO:0000313" key="8">
    <source>
        <dbReference type="Proteomes" id="UP000248857"/>
    </source>
</evidence>
<evidence type="ECO:0000256" key="5">
    <source>
        <dbReference type="HAMAP-Rule" id="MF_01370"/>
    </source>
</evidence>
<dbReference type="GO" id="GO:0031676">
    <property type="term" value="C:plasma membrane-derived thylakoid membrane"/>
    <property type="evidence" value="ECO:0007669"/>
    <property type="project" value="UniProtKB-SubCell"/>
</dbReference>
<keyword evidence="8" id="KW-1185">Reference proteome</keyword>
<comment type="subunit">
    <text evidence="5">Part of the photosystem II complex.</text>
</comment>
<sequence>MAEIQFVRGTDESVVPDVRLTRAPDGTSGRAFFRFENPDIVQDGNPEILGMFMIDEDGEISTRDVNAKFINGQIVAIEATYNMLSTQEWERFMLFMNRYAESHGLGFSKASE</sequence>
<dbReference type="InterPro" id="IPR038676">
    <property type="entry name" value="Psb28_c1_sf"/>
</dbReference>
<evidence type="ECO:0000256" key="4">
    <source>
        <dbReference type="ARBA" id="ARBA00023276"/>
    </source>
</evidence>
<protein>
    <recommendedName>
        <fullName evidence="5 6">Photosystem II reaction center Psb28 protein</fullName>
    </recommendedName>
    <alternativeName>
        <fullName evidence="5">Photosystem II 13 kDa protein</fullName>
    </alternativeName>
    <alternativeName>
        <fullName evidence="5">Photosystem II reaction center W protein</fullName>
    </alternativeName>
</protein>
<organism evidence="7 8">
    <name type="scientific">Acaryochloris thomasi RCC1774</name>
    <dbReference type="NCBI Taxonomy" id="1764569"/>
    <lineage>
        <taxon>Bacteria</taxon>
        <taxon>Bacillati</taxon>
        <taxon>Cyanobacteriota</taxon>
        <taxon>Cyanophyceae</taxon>
        <taxon>Acaryochloridales</taxon>
        <taxon>Acaryochloridaceae</taxon>
        <taxon>Acaryochloris</taxon>
        <taxon>Acaryochloris thomasi</taxon>
    </lineage>
</organism>
<gene>
    <name evidence="5" type="primary">psb28</name>
    <name evidence="7" type="ORF">C1752_01393</name>
</gene>
<dbReference type="AlphaFoldDB" id="A0A2W1JM64"/>
<dbReference type="Pfam" id="PF03912">
    <property type="entry name" value="Psb28"/>
    <property type="match status" value="1"/>
</dbReference>
<dbReference type="InterPro" id="IPR005610">
    <property type="entry name" value="PSII_Psb28_class-1"/>
</dbReference>
<keyword evidence="4 5" id="KW-0604">Photosystem II</keyword>
<comment type="subcellular location">
    <subcellularLocation>
        <location evidence="5">Cellular thylakoid membrane</location>
        <topology evidence="5">Peripheral membrane protein</topology>
        <orientation evidence="5">Cytoplasmic side</orientation>
    </subcellularLocation>
    <subcellularLocation>
        <location evidence="1">Membrane</location>
        <topology evidence="1">Peripheral membrane protein</topology>
    </subcellularLocation>
</comment>
<evidence type="ECO:0000256" key="3">
    <source>
        <dbReference type="ARBA" id="ARBA00023136"/>
    </source>
</evidence>
<evidence type="ECO:0000256" key="6">
    <source>
        <dbReference type="RuleBase" id="RU003509"/>
    </source>
</evidence>
<dbReference type="RefSeq" id="WP_110985352.1">
    <property type="nucleotide sequence ID" value="NZ_CAWNWM010000003.1"/>
</dbReference>